<dbReference type="EMBL" id="UYJE01004598">
    <property type="protein sequence ID" value="VDI29534.1"/>
    <property type="molecule type" value="Genomic_DNA"/>
</dbReference>
<accession>A0A8B6E6T4</accession>
<dbReference type="Proteomes" id="UP000596742">
    <property type="component" value="Unassembled WGS sequence"/>
</dbReference>
<reference evidence="2" key="1">
    <citation type="submission" date="2018-11" db="EMBL/GenBank/DDBJ databases">
        <authorList>
            <person name="Alioto T."/>
            <person name="Alioto T."/>
        </authorList>
    </citation>
    <scope>NUCLEOTIDE SEQUENCE</scope>
</reference>
<evidence type="ECO:0000313" key="2">
    <source>
        <dbReference type="EMBL" id="VDI29534.1"/>
    </source>
</evidence>
<dbReference type="OrthoDB" id="10046272at2759"/>
<comment type="caution">
    <text evidence="2">The sequence shown here is derived from an EMBL/GenBank/DDBJ whole genome shotgun (WGS) entry which is preliminary data.</text>
</comment>
<proteinExistence type="predicted"/>
<keyword evidence="3" id="KW-1185">Reference proteome</keyword>
<name>A0A8B6E6T4_MYTGA</name>
<evidence type="ECO:0000313" key="3">
    <source>
        <dbReference type="Proteomes" id="UP000596742"/>
    </source>
</evidence>
<protein>
    <submittedName>
        <fullName evidence="2">Uncharacterized protein</fullName>
    </submittedName>
</protein>
<organism evidence="2 3">
    <name type="scientific">Mytilus galloprovincialis</name>
    <name type="common">Mediterranean mussel</name>
    <dbReference type="NCBI Taxonomy" id="29158"/>
    <lineage>
        <taxon>Eukaryota</taxon>
        <taxon>Metazoa</taxon>
        <taxon>Spiralia</taxon>
        <taxon>Lophotrochozoa</taxon>
        <taxon>Mollusca</taxon>
        <taxon>Bivalvia</taxon>
        <taxon>Autobranchia</taxon>
        <taxon>Pteriomorphia</taxon>
        <taxon>Mytilida</taxon>
        <taxon>Mytiloidea</taxon>
        <taxon>Mytilidae</taxon>
        <taxon>Mytilinae</taxon>
        <taxon>Mytilus</taxon>
    </lineage>
</organism>
<evidence type="ECO:0000256" key="1">
    <source>
        <dbReference type="SAM" id="MobiDB-lite"/>
    </source>
</evidence>
<gene>
    <name evidence="2" type="ORF">MGAL_10B080027</name>
</gene>
<feature type="non-terminal residue" evidence="2">
    <location>
        <position position="1"/>
    </location>
</feature>
<dbReference type="AlphaFoldDB" id="A0A8B6E6T4"/>
<sequence length="96" mass="11035">MNDFQTAKILEAYFVIEPSNFRSSVADLPPYGEQTTKDCCLEQDFHLVRDCKDKWANTKKEAKKVFNKLNKEQRATGGGPQPKKMSLVIERTNNRP</sequence>
<feature type="region of interest" description="Disordered" evidence="1">
    <location>
        <begin position="70"/>
        <end position="96"/>
    </location>
</feature>